<proteinExistence type="predicted"/>
<evidence type="ECO:0000256" key="1">
    <source>
        <dbReference type="SAM" id="SignalP"/>
    </source>
</evidence>
<evidence type="ECO:0000313" key="2">
    <source>
        <dbReference type="EMBL" id="GAA0573653.1"/>
    </source>
</evidence>
<keyword evidence="1" id="KW-0732">Signal</keyword>
<evidence type="ECO:0000313" key="3">
    <source>
        <dbReference type="Proteomes" id="UP001501588"/>
    </source>
</evidence>
<feature type="chain" id="PRO_5045789303" evidence="1">
    <location>
        <begin position="24"/>
        <end position="155"/>
    </location>
</feature>
<feature type="signal peptide" evidence="1">
    <location>
        <begin position="1"/>
        <end position="23"/>
    </location>
</feature>
<dbReference type="Proteomes" id="UP001501588">
    <property type="component" value="Unassembled WGS sequence"/>
</dbReference>
<dbReference type="EMBL" id="BAAAFZ010000008">
    <property type="protein sequence ID" value="GAA0573653.1"/>
    <property type="molecule type" value="Genomic_DNA"/>
</dbReference>
<gene>
    <name evidence="2" type="ORF">GCM10009416_10410</name>
</gene>
<keyword evidence="3" id="KW-1185">Reference proteome</keyword>
<accession>A0ABN1ESU1</accession>
<protein>
    <submittedName>
        <fullName evidence="2">Uncharacterized protein</fullName>
    </submittedName>
</protein>
<reference evidence="2 3" key="1">
    <citation type="journal article" date="2019" name="Int. J. Syst. Evol. Microbiol.">
        <title>The Global Catalogue of Microorganisms (GCM) 10K type strain sequencing project: providing services to taxonomists for standard genome sequencing and annotation.</title>
        <authorList>
            <consortium name="The Broad Institute Genomics Platform"/>
            <consortium name="The Broad Institute Genome Sequencing Center for Infectious Disease"/>
            <person name="Wu L."/>
            <person name="Ma J."/>
        </authorList>
    </citation>
    <scope>NUCLEOTIDE SEQUENCE [LARGE SCALE GENOMIC DNA]</scope>
    <source>
        <strain evidence="2 3">JCM 9933</strain>
    </source>
</reference>
<comment type="caution">
    <text evidence="2">The sequence shown here is derived from an EMBL/GenBank/DDBJ whole genome shotgun (WGS) entry which is preliminary data.</text>
</comment>
<dbReference type="RefSeq" id="WP_343894097.1">
    <property type="nucleotide sequence ID" value="NZ_BAAAFZ010000008.1"/>
</dbReference>
<organism evidence="2 3">
    <name type="scientific">Craurococcus roseus</name>
    <dbReference type="NCBI Taxonomy" id="77585"/>
    <lineage>
        <taxon>Bacteria</taxon>
        <taxon>Pseudomonadati</taxon>
        <taxon>Pseudomonadota</taxon>
        <taxon>Alphaproteobacteria</taxon>
        <taxon>Acetobacterales</taxon>
        <taxon>Acetobacteraceae</taxon>
        <taxon>Craurococcus</taxon>
    </lineage>
</organism>
<sequence>MIRAAAAFGAALLAAGAAARAQAPPPALEDPGAFERGFAVSLYQFDACGDAVAGRAFRRALAERVARCPFTAAARARYGERTRAQLLKARERMAALVEENGGMPRELPGMETTCRAQQASGAYRDLRALLERYVEGAAAAEAVIPAACDAADVLP</sequence>
<name>A0ABN1ESU1_9PROT</name>